<evidence type="ECO:0000256" key="3">
    <source>
        <dbReference type="ARBA" id="ARBA00022989"/>
    </source>
</evidence>
<dbReference type="GO" id="GO:0016020">
    <property type="term" value="C:membrane"/>
    <property type="evidence" value="ECO:0007669"/>
    <property type="project" value="UniProtKB-SubCell"/>
</dbReference>
<keyword evidence="2 6" id="KW-0812">Transmembrane</keyword>
<comment type="caution">
    <text evidence="8">The sequence shown here is derived from an EMBL/GenBank/DDBJ whole genome shotgun (WGS) entry which is preliminary data.</text>
</comment>
<evidence type="ECO:0000259" key="7">
    <source>
        <dbReference type="Pfam" id="PF03168"/>
    </source>
</evidence>
<sequence length="310" mass="33971">MSGYSDPYQYQEDRDGQHPARQQHYAEDNNQNVRPGSQYAKGDSYSVYSDKAIPRISVDVGDKRRSALPKTAPRGSRYFTGERGNPERPMSQWTVGIDPPPKSTGMLRMWRKENRAGWVEGGGLRTFGRMFSCCFLSFLFVVISVILTLLMWVRPPDINLNGVTMPANALQVNAANASININFNLAISATNPNWFSAKFKEISAVARYPGNSNDFGGGSLQDVKFPANTLTNVTFPFALLYTSAMDPDGSVLADIVSKCTNKQQIKINYDLTLKVHIVAVTVSPKISSSANIDCPVDDVSALTGLIGNGT</sequence>
<dbReference type="InterPro" id="IPR004864">
    <property type="entry name" value="LEA_2"/>
</dbReference>
<name>A0A8H3TTJ5_9TREE</name>
<dbReference type="SUPFAM" id="SSF117070">
    <property type="entry name" value="LEA14-like"/>
    <property type="match status" value="1"/>
</dbReference>
<dbReference type="OrthoDB" id="20273at2759"/>
<feature type="domain" description="Late embryogenesis abundant protein LEA-2 subgroup" evidence="7">
    <location>
        <begin position="187"/>
        <end position="277"/>
    </location>
</feature>
<keyword evidence="9" id="KW-1185">Reference proteome</keyword>
<dbReference type="Gene3D" id="2.60.40.1820">
    <property type="match status" value="1"/>
</dbReference>
<keyword evidence="3 6" id="KW-1133">Transmembrane helix</keyword>
<feature type="region of interest" description="Disordered" evidence="5">
    <location>
        <begin position="64"/>
        <end position="98"/>
    </location>
</feature>
<dbReference type="InterPro" id="IPR044839">
    <property type="entry name" value="NDR1-like"/>
</dbReference>
<comment type="subcellular location">
    <subcellularLocation>
        <location evidence="1">Membrane</location>
        <topology evidence="1">Single-pass membrane protein</topology>
    </subcellularLocation>
</comment>
<accession>A0A8H3TTJ5</accession>
<evidence type="ECO:0000313" key="8">
    <source>
        <dbReference type="EMBL" id="GHJ86613.1"/>
    </source>
</evidence>
<evidence type="ECO:0000256" key="1">
    <source>
        <dbReference type="ARBA" id="ARBA00004167"/>
    </source>
</evidence>
<dbReference type="PANTHER" id="PTHR31234">
    <property type="entry name" value="LATE EMBRYOGENESIS ABUNDANT (LEA) HYDROXYPROLINE-RICH GLYCOPROTEIN FAMILY"/>
    <property type="match status" value="1"/>
</dbReference>
<proteinExistence type="predicted"/>
<evidence type="ECO:0000256" key="6">
    <source>
        <dbReference type="SAM" id="Phobius"/>
    </source>
</evidence>
<gene>
    <name evidence="8" type="ORF">NliqN6_3015</name>
</gene>
<dbReference type="EMBL" id="BLZA01000019">
    <property type="protein sequence ID" value="GHJ86613.1"/>
    <property type="molecule type" value="Genomic_DNA"/>
</dbReference>
<dbReference type="Pfam" id="PF03168">
    <property type="entry name" value="LEA_2"/>
    <property type="match status" value="1"/>
</dbReference>
<dbReference type="GO" id="GO:0098542">
    <property type="term" value="P:defense response to other organism"/>
    <property type="evidence" value="ECO:0007669"/>
    <property type="project" value="InterPro"/>
</dbReference>
<protein>
    <recommendedName>
        <fullName evidence="7">Late embryogenesis abundant protein LEA-2 subgroup domain-containing protein</fullName>
    </recommendedName>
</protein>
<reference evidence="8" key="1">
    <citation type="submission" date="2020-07" db="EMBL/GenBank/DDBJ databases">
        <title>Draft Genome Sequence of a Deep-Sea Yeast, Naganishia (Cryptococcus) liquefaciens strain N6.</title>
        <authorList>
            <person name="Han Y.W."/>
            <person name="Kajitani R."/>
            <person name="Morimoto H."/>
            <person name="Parhat M."/>
            <person name="Tsubouchi H."/>
            <person name="Bakenova O."/>
            <person name="Ogata M."/>
            <person name="Argunhan B."/>
            <person name="Aoki R."/>
            <person name="Kajiwara S."/>
            <person name="Itoh T."/>
            <person name="Iwasaki H."/>
        </authorList>
    </citation>
    <scope>NUCLEOTIDE SEQUENCE</scope>
    <source>
        <strain evidence="8">N6</strain>
    </source>
</reference>
<evidence type="ECO:0000256" key="4">
    <source>
        <dbReference type="ARBA" id="ARBA00023136"/>
    </source>
</evidence>
<evidence type="ECO:0000256" key="5">
    <source>
        <dbReference type="SAM" id="MobiDB-lite"/>
    </source>
</evidence>
<feature type="transmembrane region" description="Helical" evidence="6">
    <location>
        <begin position="133"/>
        <end position="153"/>
    </location>
</feature>
<evidence type="ECO:0000256" key="2">
    <source>
        <dbReference type="ARBA" id="ARBA00022692"/>
    </source>
</evidence>
<dbReference type="AlphaFoldDB" id="A0A8H3TTJ5"/>
<dbReference type="Proteomes" id="UP000620104">
    <property type="component" value="Unassembled WGS sequence"/>
</dbReference>
<dbReference type="PANTHER" id="PTHR31234:SF2">
    <property type="entry name" value="OS05G0199100 PROTEIN"/>
    <property type="match status" value="1"/>
</dbReference>
<feature type="region of interest" description="Disordered" evidence="5">
    <location>
        <begin position="1"/>
        <end position="46"/>
    </location>
</feature>
<organism evidence="8 9">
    <name type="scientific">Naganishia liquefaciens</name>
    <dbReference type="NCBI Taxonomy" id="104408"/>
    <lineage>
        <taxon>Eukaryota</taxon>
        <taxon>Fungi</taxon>
        <taxon>Dikarya</taxon>
        <taxon>Basidiomycota</taxon>
        <taxon>Agaricomycotina</taxon>
        <taxon>Tremellomycetes</taxon>
        <taxon>Filobasidiales</taxon>
        <taxon>Filobasidiaceae</taxon>
        <taxon>Naganishia</taxon>
    </lineage>
</organism>
<evidence type="ECO:0000313" key="9">
    <source>
        <dbReference type="Proteomes" id="UP000620104"/>
    </source>
</evidence>
<keyword evidence="4 6" id="KW-0472">Membrane</keyword>